<dbReference type="RefSeq" id="WP_353645712.1">
    <property type="nucleotide sequence ID" value="NZ_CP159253.1"/>
</dbReference>
<dbReference type="AlphaFoldDB" id="A0AAU8CJ85"/>
<protein>
    <submittedName>
        <fullName evidence="1">Uncharacterized protein</fullName>
    </submittedName>
</protein>
<name>A0AAU8CJ85_9HYPH</name>
<dbReference type="EMBL" id="CP159253">
    <property type="protein sequence ID" value="XCG46750.1"/>
    <property type="molecule type" value="Genomic_DNA"/>
</dbReference>
<sequence length="56" mass="6557">MTEQQEQDRKEALSSAFDALTSYLTDHCPDNVNWEDFDPQIDAVRFHIQEELNDEA</sequence>
<evidence type="ECO:0000313" key="1">
    <source>
        <dbReference type="EMBL" id="XCG46750.1"/>
    </source>
</evidence>
<accession>A0AAU8CJ85</accession>
<reference evidence="1" key="1">
    <citation type="submission" date="2024-06" db="EMBL/GenBank/DDBJ databases">
        <title>Mesorhizobium karijinii sp. nov., a symbiont of the iconic Swainsona formosa from arid Australia.</title>
        <authorList>
            <person name="Hill Y.J."/>
            <person name="Watkin E.L.J."/>
            <person name="O'Hara G.W."/>
            <person name="Terpolilli J."/>
            <person name="Tye M.L."/>
            <person name="Kohlmeier M.G."/>
        </authorList>
    </citation>
    <scope>NUCLEOTIDE SEQUENCE</scope>
    <source>
        <strain evidence="1">WSM2240</strain>
    </source>
</reference>
<proteinExistence type="predicted"/>
<organism evidence="1">
    <name type="scientific">Mesorhizobium sp. WSM2240</name>
    <dbReference type="NCBI Taxonomy" id="3228851"/>
    <lineage>
        <taxon>Bacteria</taxon>
        <taxon>Pseudomonadati</taxon>
        <taxon>Pseudomonadota</taxon>
        <taxon>Alphaproteobacteria</taxon>
        <taxon>Hyphomicrobiales</taxon>
        <taxon>Phyllobacteriaceae</taxon>
        <taxon>Mesorhizobium</taxon>
    </lineage>
</organism>
<gene>
    <name evidence="1" type="ORF">ABVK50_15625</name>
</gene>